<evidence type="ECO:0000259" key="11">
    <source>
        <dbReference type="Pfam" id="PF25508"/>
    </source>
</evidence>
<feature type="transmembrane region" description="Helical" evidence="8">
    <location>
        <begin position="845"/>
        <end position="863"/>
    </location>
</feature>
<dbReference type="InterPro" id="IPR041491">
    <property type="entry name" value="TRPM_SLOG"/>
</dbReference>
<evidence type="ECO:0000259" key="9">
    <source>
        <dbReference type="Pfam" id="PF00520"/>
    </source>
</evidence>
<gene>
    <name evidence="12" type="ORF">NXF25_020446</name>
</gene>
<dbReference type="Pfam" id="PF25508">
    <property type="entry name" value="TRPM2"/>
    <property type="match status" value="1"/>
</dbReference>
<evidence type="ECO:0000256" key="4">
    <source>
        <dbReference type="ARBA" id="ARBA00022989"/>
    </source>
</evidence>
<dbReference type="AlphaFoldDB" id="A0AAW1B4I6"/>
<comment type="subcellular location">
    <subcellularLocation>
        <location evidence="1">Membrane</location>
        <topology evidence="1">Multi-pass membrane protein</topology>
    </subcellularLocation>
</comment>
<keyword evidence="4 8" id="KW-1133">Transmembrane helix</keyword>
<evidence type="ECO:0000256" key="1">
    <source>
        <dbReference type="ARBA" id="ARBA00004141"/>
    </source>
</evidence>
<feature type="transmembrane region" description="Helical" evidence="8">
    <location>
        <begin position="762"/>
        <end position="785"/>
    </location>
</feature>
<dbReference type="GO" id="GO:0005886">
    <property type="term" value="C:plasma membrane"/>
    <property type="evidence" value="ECO:0007669"/>
    <property type="project" value="TreeGrafter"/>
</dbReference>
<feature type="domain" description="TRPM-like" evidence="11">
    <location>
        <begin position="412"/>
        <end position="667"/>
    </location>
</feature>
<feature type="transmembrane region" description="Helical" evidence="8">
    <location>
        <begin position="908"/>
        <end position="925"/>
    </location>
</feature>
<keyword evidence="2" id="KW-0813">Transport</keyword>
<dbReference type="GO" id="GO:0099604">
    <property type="term" value="F:ligand-gated calcium channel activity"/>
    <property type="evidence" value="ECO:0007669"/>
    <property type="project" value="TreeGrafter"/>
</dbReference>
<dbReference type="EMBL" id="JAOTOJ010000008">
    <property type="protein sequence ID" value="KAK9397085.1"/>
    <property type="molecule type" value="Genomic_DNA"/>
</dbReference>
<feature type="domain" description="TRPM SLOG" evidence="10">
    <location>
        <begin position="91"/>
        <end position="329"/>
    </location>
</feature>
<feature type="domain" description="Ion transport" evidence="9">
    <location>
        <begin position="776"/>
        <end position="1032"/>
    </location>
</feature>
<evidence type="ECO:0000256" key="7">
    <source>
        <dbReference type="ARBA" id="ARBA00023303"/>
    </source>
</evidence>
<protein>
    <submittedName>
        <fullName evidence="12">Transient receptor potential cation channel subfamily M member 4</fullName>
    </submittedName>
</protein>
<keyword evidence="13" id="KW-1185">Reference proteome</keyword>
<proteinExistence type="predicted"/>
<evidence type="ECO:0000256" key="6">
    <source>
        <dbReference type="ARBA" id="ARBA00023136"/>
    </source>
</evidence>
<dbReference type="PANTHER" id="PTHR13800:SF6">
    <property type="entry name" value="TRANSIENT RECEPTOR POTENTIAL CATION CHANNEL SUBFAMILY M MEMBER 4"/>
    <property type="match status" value="1"/>
</dbReference>
<sequence>MATSDQTDQAWIPKYFKKKVCTTFIEQPSDTGASNFCQCGSPRKKHTSVAIEDAFGAAIVSKWDSAQHTTERPTDAYGEVEFVGTGRRPSKFIRLSDSTDPANAYALVTHHWKIPHPNLVVSVVGGEGEGPVRTWLKDVLRKGLVKAAQSTGAWIMTSGLQAGVGRYVGEAVRDHAMASTNRSTHVVAMGIAPWGIVEEHHCLVNPKGSFPARYPRTNPASPFCPLDANHSAFFLVDNGTLGQAGGEATFRAHLERYIAQQKVGAGGEGSIEIPVLLLLISGDSAIFKRVSEAVHASIPCLLLAGSGGAADCLAELLEETQPGESLKTLAMKKMQGKFPDNDLEELAEQAESIGNLRELVIVYSDQEGLEEFETVLLKALVKVCKRSSKATCYLDELRLAVAWNRVDIASTELFRGDILWEPSLLENPIRDALLGNRTDLVRLFVENGLDIGQFLTWGKLEKLYAGSPKVSLLYQLLERCQGTGSEPPTPPEDLLLERSLPDCHLSHVALILHELLGNVCAPFYAGLYPTGHRGIGKKGLLPNGDSTYQNKLSPNPWTDLFIWAVLLNRKEMAIYFWEMAPDAVAGALAAAQILRELSHLETETEEVAAMKDLAMHFENLAIGVFSECYRNSEPRAYKLLVRCSHLWGGATILHLAHQADARLFFAQDGVQSLLTQNWWGEMDRSTSVWKLLLTFFCPPLIFTELITFRSMDDDLRLDSLEQFELDSLDTDVKSTIGDILSDLEPPSPLSVRQLWLRRWHQFWVAPVTAFLGNVVMYLLFLFLFSYVLLLDFDPPPPKGPSSTEIVLYIWVFTLVCEEVRQGCFVGSRPLLQRIRRYFLDTWNQFDITALLLFMIGLVCRLFPSSYESGRTILCLDFMIFTLRLIHIFAVNKQLGPKMIIIGRMMKDVFLFLFFLGVWLVAYGVTTEGLLLPHDRRIPWIFRRVFYRPYLQIFGQIPLTEIDGVYFGAAQITASNCTYDPLAILMEDANPCTNTYANWLVLILLVIFLLVANILLLNLLIAMFSYTFSKVQGNSDIYWKSQRYNLILEYHSRPALAPPFILISHLHLLFKRHIRKVQSAKRHDFLLELSEIQNRRLLTWESVQKENYLVTQARQKRDSDTERLRRTSQKVDQVLKQLSDIKESERRLKTLEMQMDYCTSALSWIVDILAQSDIAKGKQVPPIKKKD</sequence>
<name>A0AAW1B4I6_CROAD</name>
<feature type="transmembrane region" description="Helical" evidence="8">
    <location>
        <begin position="869"/>
        <end position="888"/>
    </location>
</feature>
<keyword evidence="7" id="KW-0407">Ion channel</keyword>
<dbReference type="Pfam" id="PF18139">
    <property type="entry name" value="LSDAT_euk"/>
    <property type="match status" value="1"/>
</dbReference>
<keyword evidence="5" id="KW-0406">Ion transport</keyword>
<dbReference type="GO" id="GO:0005227">
    <property type="term" value="F:calcium-activated cation channel activity"/>
    <property type="evidence" value="ECO:0007669"/>
    <property type="project" value="TreeGrafter"/>
</dbReference>
<evidence type="ECO:0000313" key="13">
    <source>
        <dbReference type="Proteomes" id="UP001474421"/>
    </source>
</evidence>
<evidence type="ECO:0000259" key="10">
    <source>
        <dbReference type="Pfam" id="PF18139"/>
    </source>
</evidence>
<keyword evidence="3 8" id="KW-0812">Transmembrane</keyword>
<dbReference type="PANTHER" id="PTHR13800">
    <property type="entry name" value="TRANSIENT RECEPTOR POTENTIAL CATION CHANNEL, SUBFAMILY M, MEMBER 6"/>
    <property type="match status" value="1"/>
</dbReference>
<dbReference type="InterPro" id="IPR057366">
    <property type="entry name" value="TRPM-like"/>
</dbReference>
<reference evidence="12 13" key="1">
    <citation type="journal article" date="2024" name="Proc. Natl. Acad. Sci. U.S.A.">
        <title>The genetic regulatory architecture and epigenomic basis for age-related changes in rattlesnake venom.</title>
        <authorList>
            <person name="Hogan M.P."/>
            <person name="Holding M.L."/>
            <person name="Nystrom G.S."/>
            <person name="Colston T.J."/>
            <person name="Bartlett D.A."/>
            <person name="Mason A.J."/>
            <person name="Ellsworth S.A."/>
            <person name="Rautsaw R.M."/>
            <person name="Lawrence K.C."/>
            <person name="Strickland J.L."/>
            <person name="He B."/>
            <person name="Fraser P."/>
            <person name="Margres M.J."/>
            <person name="Gilbert D.M."/>
            <person name="Gibbs H.L."/>
            <person name="Parkinson C.L."/>
            <person name="Rokyta D.R."/>
        </authorList>
    </citation>
    <scope>NUCLEOTIDE SEQUENCE [LARGE SCALE GENOMIC DNA]</scope>
    <source>
        <strain evidence="12">DRR0105</strain>
    </source>
</reference>
<feature type="transmembrane region" description="Helical" evidence="8">
    <location>
        <begin position="995"/>
        <end position="1020"/>
    </location>
</feature>
<organism evidence="12 13">
    <name type="scientific">Crotalus adamanteus</name>
    <name type="common">Eastern diamondback rattlesnake</name>
    <dbReference type="NCBI Taxonomy" id="8729"/>
    <lineage>
        <taxon>Eukaryota</taxon>
        <taxon>Metazoa</taxon>
        <taxon>Chordata</taxon>
        <taxon>Craniata</taxon>
        <taxon>Vertebrata</taxon>
        <taxon>Euteleostomi</taxon>
        <taxon>Lepidosauria</taxon>
        <taxon>Squamata</taxon>
        <taxon>Bifurcata</taxon>
        <taxon>Unidentata</taxon>
        <taxon>Episquamata</taxon>
        <taxon>Toxicofera</taxon>
        <taxon>Serpentes</taxon>
        <taxon>Colubroidea</taxon>
        <taxon>Viperidae</taxon>
        <taxon>Crotalinae</taxon>
        <taxon>Crotalus</taxon>
    </lineage>
</organism>
<accession>A0AAW1B4I6</accession>
<dbReference type="Pfam" id="PF00520">
    <property type="entry name" value="Ion_trans"/>
    <property type="match status" value="1"/>
</dbReference>
<keyword evidence="12" id="KW-0675">Receptor</keyword>
<dbReference type="InterPro" id="IPR005821">
    <property type="entry name" value="Ion_trans_dom"/>
</dbReference>
<comment type="caution">
    <text evidence="12">The sequence shown here is derived from an EMBL/GenBank/DDBJ whole genome shotgun (WGS) entry which is preliminary data.</text>
</comment>
<dbReference type="Proteomes" id="UP001474421">
    <property type="component" value="Unassembled WGS sequence"/>
</dbReference>
<evidence type="ECO:0000256" key="2">
    <source>
        <dbReference type="ARBA" id="ARBA00022448"/>
    </source>
</evidence>
<evidence type="ECO:0000256" key="3">
    <source>
        <dbReference type="ARBA" id="ARBA00022692"/>
    </source>
</evidence>
<evidence type="ECO:0000256" key="5">
    <source>
        <dbReference type="ARBA" id="ARBA00023065"/>
    </source>
</evidence>
<evidence type="ECO:0000256" key="8">
    <source>
        <dbReference type="SAM" id="Phobius"/>
    </source>
</evidence>
<dbReference type="InterPro" id="IPR050927">
    <property type="entry name" value="TRPM"/>
</dbReference>
<keyword evidence="6 8" id="KW-0472">Membrane</keyword>
<evidence type="ECO:0000313" key="12">
    <source>
        <dbReference type="EMBL" id="KAK9397085.1"/>
    </source>
</evidence>